<dbReference type="HOGENOM" id="CLU_976543_0_0_1"/>
<accession>Q0CVT5</accession>
<gene>
    <name evidence="3" type="ORF">ATEG_02199</name>
</gene>
<feature type="compositionally biased region" description="Polar residues" evidence="2">
    <location>
        <begin position="47"/>
        <end position="60"/>
    </location>
</feature>
<dbReference type="RefSeq" id="XP_001211377.1">
    <property type="nucleotide sequence ID" value="XM_001211377.1"/>
</dbReference>
<keyword evidence="1" id="KW-0175">Coiled coil</keyword>
<evidence type="ECO:0000313" key="3">
    <source>
        <dbReference type="EMBL" id="EAU37161.1"/>
    </source>
</evidence>
<dbReference type="GeneID" id="4316938"/>
<dbReference type="EMBL" id="CH476596">
    <property type="protein sequence ID" value="EAU37161.1"/>
    <property type="molecule type" value="Genomic_DNA"/>
</dbReference>
<reference evidence="4" key="1">
    <citation type="submission" date="2005-09" db="EMBL/GenBank/DDBJ databases">
        <title>Annotation of the Aspergillus terreus NIH2624 genome.</title>
        <authorList>
            <person name="Birren B.W."/>
            <person name="Lander E.S."/>
            <person name="Galagan J.E."/>
            <person name="Nusbaum C."/>
            <person name="Devon K."/>
            <person name="Henn M."/>
            <person name="Ma L.-J."/>
            <person name="Jaffe D.B."/>
            <person name="Butler J."/>
            <person name="Alvarez P."/>
            <person name="Gnerre S."/>
            <person name="Grabherr M."/>
            <person name="Kleber M."/>
            <person name="Mauceli E.W."/>
            <person name="Brockman W."/>
            <person name="Rounsley S."/>
            <person name="Young S.K."/>
            <person name="LaButti K."/>
            <person name="Pushparaj V."/>
            <person name="DeCaprio D."/>
            <person name="Crawford M."/>
            <person name="Koehrsen M."/>
            <person name="Engels R."/>
            <person name="Montgomery P."/>
            <person name="Pearson M."/>
            <person name="Howarth C."/>
            <person name="Larson L."/>
            <person name="Luoma S."/>
            <person name="White J."/>
            <person name="Alvarado L."/>
            <person name="Kodira C.D."/>
            <person name="Zeng Q."/>
            <person name="Oleary S."/>
            <person name="Yandava C."/>
            <person name="Denning D.W."/>
            <person name="Nierman W.C."/>
            <person name="Milne T."/>
            <person name="Madden K."/>
        </authorList>
    </citation>
    <scope>NUCLEOTIDE SEQUENCE [LARGE SCALE GENOMIC DNA]</scope>
    <source>
        <strain evidence="4">NIH 2624 / FGSC A1156</strain>
    </source>
</reference>
<feature type="region of interest" description="Disordered" evidence="2">
    <location>
        <begin position="18"/>
        <end position="77"/>
    </location>
</feature>
<evidence type="ECO:0000256" key="1">
    <source>
        <dbReference type="SAM" id="Coils"/>
    </source>
</evidence>
<proteinExistence type="predicted"/>
<dbReference type="VEuPathDB" id="FungiDB:ATEG_02199"/>
<dbReference type="STRING" id="341663.Q0CVT5"/>
<feature type="compositionally biased region" description="Low complexity" evidence="2">
    <location>
        <begin position="31"/>
        <end position="46"/>
    </location>
</feature>
<dbReference type="Proteomes" id="UP000007963">
    <property type="component" value="Unassembled WGS sequence"/>
</dbReference>
<dbReference type="OrthoDB" id="10254221at2759"/>
<feature type="coiled-coil region" evidence="1">
    <location>
        <begin position="196"/>
        <end position="229"/>
    </location>
</feature>
<organism evidence="3 4">
    <name type="scientific">Aspergillus terreus (strain NIH 2624 / FGSC A1156)</name>
    <dbReference type="NCBI Taxonomy" id="341663"/>
    <lineage>
        <taxon>Eukaryota</taxon>
        <taxon>Fungi</taxon>
        <taxon>Dikarya</taxon>
        <taxon>Ascomycota</taxon>
        <taxon>Pezizomycotina</taxon>
        <taxon>Eurotiomycetes</taxon>
        <taxon>Eurotiomycetidae</taxon>
        <taxon>Eurotiales</taxon>
        <taxon>Aspergillaceae</taxon>
        <taxon>Aspergillus</taxon>
        <taxon>Aspergillus subgen. Circumdati</taxon>
    </lineage>
</organism>
<evidence type="ECO:0000313" key="4">
    <source>
        <dbReference type="Proteomes" id="UP000007963"/>
    </source>
</evidence>
<name>Q0CVT5_ASPTN</name>
<protein>
    <submittedName>
        <fullName evidence="3">Uncharacterized protein</fullName>
    </submittedName>
</protein>
<dbReference type="AlphaFoldDB" id="Q0CVT5"/>
<evidence type="ECO:0000256" key="2">
    <source>
        <dbReference type="SAM" id="MobiDB-lite"/>
    </source>
</evidence>
<sequence length="285" mass="30334">MVDTTKYPQVAVVVPKMEFPSNTNSPSAVPAANTTANMDTATTNTNPPQAGASNAPNTTTDKADPSPQPKPDPELPVEVPREISDAEMQLVSSLAKLQKLESMIHQLRTLLPDRALDPLVPIVNPSAAGGRAPPKSPAVLYQQLAAAMSGAVAEVRAFQGLWRSADMRAMWERVGAQIDANGGQLLQPTGVWDRDYEALRAELAALETAKMERERRAEEEAERARIQAAEGGWRGVVEGFVAQNGGLVRVLPSKAEDEMTVVLGKAGMRFRVYADGANGDGGGGI</sequence>
<dbReference type="eggNOG" id="ENOG502SEH4">
    <property type="taxonomic scope" value="Eukaryota"/>
</dbReference>